<dbReference type="Pfam" id="PF13524">
    <property type="entry name" value="Glyco_trans_1_2"/>
    <property type="match status" value="1"/>
</dbReference>
<keyword evidence="3" id="KW-1185">Reference proteome</keyword>
<accession>A0ABT0XH56</accession>
<dbReference type="GO" id="GO:0016757">
    <property type="term" value="F:glycosyltransferase activity"/>
    <property type="evidence" value="ECO:0007669"/>
    <property type="project" value="UniProtKB-KW"/>
</dbReference>
<feature type="domain" description="Spore protein YkvP/CgeB glycosyl transferase-like" evidence="1">
    <location>
        <begin position="160"/>
        <end position="312"/>
    </location>
</feature>
<organism evidence="2 3">
    <name type="scientific">Alkalicoccobacillus plakortidis</name>
    <dbReference type="NCBI Taxonomy" id="444060"/>
    <lineage>
        <taxon>Bacteria</taxon>
        <taxon>Bacillati</taxon>
        <taxon>Bacillota</taxon>
        <taxon>Bacilli</taxon>
        <taxon>Bacillales</taxon>
        <taxon>Bacillaceae</taxon>
        <taxon>Alkalicoccobacillus</taxon>
    </lineage>
</organism>
<proteinExistence type="predicted"/>
<name>A0ABT0XH56_9BACI</name>
<comment type="caution">
    <text evidence="2">The sequence shown here is derived from an EMBL/GenBank/DDBJ whole genome shotgun (WGS) entry which is preliminary data.</text>
</comment>
<evidence type="ECO:0000259" key="1">
    <source>
        <dbReference type="Pfam" id="PF13524"/>
    </source>
</evidence>
<evidence type="ECO:0000313" key="3">
    <source>
        <dbReference type="Proteomes" id="UP001203665"/>
    </source>
</evidence>
<dbReference type="RefSeq" id="WP_251605229.1">
    <property type="nucleotide sequence ID" value="NZ_JAMQJY010000001.1"/>
</dbReference>
<evidence type="ECO:0000313" key="2">
    <source>
        <dbReference type="EMBL" id="MCM2675040.1"/>
    </source>
</evidence>
<dbReference type="Proteomes" id="UP001203665">
    <property type="component" value="Unassembled WGS sequence"/>
</dbReference>
<keyword evidence="2" id="KW-0328">Glycosyltransferase</keyword>
<gene>
    <name evidence="2" type="ORF">NDM98_05770</name>
</gene>
<keyword evidence="2" id="KW-0808">Transferase</keyword>
<reference evidence="2" key="1">
    <citation type="submission" date="2022-06" db="EMBL/GenBank/DDBJ databases">
        <title>Alkalicoccobacillus porphyridii sp. nov., isolated from a marine red alga, Porphyridium purpureum and reclassification of Shouchella plakortidis and Shouchella gibsonii as Alkalicoccobacillus plakortidis comb. nov. and Alkalicoccobacillus gibsonii comb. nov.</title>
        <authorList>
            <person name="Kim K.H."/>
            <person name="Lee J.K."/>
            <person name="Han D.M."/>
            <person name="Baek J.H."/>
            <person name="Jeon C.O."/>
        </authorList>
    </citation>
    <scope>NUCLEOTIDE SEQUENCE</scope>
    <source>
        <strain evidence="2">DSM 19153</strain>
    </source>
</reference>
<sequence>MKILFLSSGYRGVYPSIEQSILNAFQSHAISICQNKCILELDAYKLIQLCKKEKPTIIFTLLGYQLPQHFLMWAKKQQINSICWLTEDPYMIDLSLQIAPYVSGLITIEKNAWSHYSKKGYRTLHLPLGADYSIFKSTHPQADKKSDVCLIGYPYPERVKLVSFLANELPIHITVAGNWYPHQLPANVKIASLWVSSEEAVQYYASTKVVLNSYRSQNQAENKNSLGLPGVSPNNRVFEVAGCKVCQISEAREDWHQWFNKEDIPLFSTKEQALDQIEELLSNKQQRTLYATNSYNTAISSHSYTHRINELLTWLNQENLT</sequence>
<dbReference type="InterPro" id="IPR055259">
    <property type="entry name" value="YkvP/CgeB_Glyco_trans-like"/>
</dbReference>
<dbReference type="EC" id="2.4.-.-" evidence="2"/>
<dbReference type="EMBL" id="JAMQJY010000001">
    <property type="protein sequence ID" value="MCM2675040.1"/>
    <property type="molecule type" value="Genomic_DNA"/>
</dbReference>
<protein>
    <submittedName>
        <fullName evidence="2">Glycosyltransferase</fullName>
        <ecNumber evidence="2">2.4.-.-</ecNumber>
    </submittedName>
</protein>